<dbReference type="Proteomes" id="UP000706333">
    <property type="component" value="Unassembled WGS sequence"/>
</dbReference>
<evidence type="ECO:0000313" key="1">
    <source>
        <dbReference type="EMBL" id="MBK5927817.1"/>
    </source>
</evidence>
<name>A0A934TL31_9RHOB</name>
<dbReference type="EMBL" id="NHSD01000275">
    <property type="protein sequence ID" value="MBK5927817.1"/>
    <property type="molecule type" value="Genomic_DNA"/>
</dbReference>
<sequence>MLMMQAARRHNPGRAVAAFTHRGVRPLLLMDTPRILAEAEVEGTTALCTATADGVQCMQTQVVWEQGGA</sequence>
<reference evidence="1" key="1">
    <citation type="submission" date="2017-05" db="EMBL/GenBank/DDBJ databases">
        <authorList>
            <person name="Imhoff J.F."/>
            <person name="Rahn T."/>
            <person name="Kuenzel S."/>
            <person name="Neulinger S.C."/>
        </authorList>
    </citation>
    <scope>NUCLEOTIDE SEQUENCE</scope>
    <source>
        <strain evidence="1">LMG 28126</strain>
    </source>
</reference>
<accession>A0A934TL31</accession>
<gene>
    <name evidence="1" type="ORF">CCR87_10835</name>
</gene>
<keyword evidence="2" id="KW-1185">Reference proteome</keyword>
<organism evidence="1 2">
    <name type="scientific">Rhodobaculum claviforme</name>
    <dbReference type="NCBI Taxonomy" id="1549854"/>
    <lineage>
        <taxon>Bacteria</taxon>
        <taxon>Pseudomonadati</taxon>
        <taxon>Pseudomonadota</taxon>
        <taxon>Alphaproteobacteria</taxon>
        <taxon>Rhodobacterales</taxon>
        <taxon>Paracoccaceae</taxon>
        <taxon>Rhodobaculum</taxon>
    </lineage>
</organism>
<protein>
    <submittedName>
        <fullName evidence="1">Uncharacterized protein</fullName>
    </submittedName>
</protein>
<evidence type="ECO:0000313" key="2">
    <source>
        <dbReference type="Proteomes" id="UP000706333"/>
    </source>
</evidence>
<dbReference type="AlphaFoldDB" id="A0A934TL31"/>
<comment type="caution">
    <text evidence="1">The sequence shown here is derived from an EMBL/GenBank/DDBJ whole genome shotgun (WGS) entry which is preliminary data.</text>
</comment>
<proteinExistence type="predicted"/>
<reference evidence="1" key="2">
    <citation type="journal article" date="2020" name="Microorganisms">
        <title>Osmotic Adaptation and Compatible Solute Biosynthesis of Phototrophic Bacteria as Revealed from Genome Analyses.</title>
        <authorList>
            <person name="Imhoff J.F."/>
            <person name="Rahn T."/>
            <person name="Kunzel S."/>
            <person name="Keller A."/>
            <person name="Neulinger S.C."/>
        </authorList>
    </citation>
    <scope>NUCLEOTIDE SEQUENCE</scope>
    <source>
        <strain evidence="1">LMG 28126</strain>
    </source>
</reference>